<dbReference type="EMBL" id="QFYS01000001">
    <property type="protein sequence ID" value="RAK69057.1"/>
    <property type="molecule type" value="Genomic_DNA"/>
</dbReference>
<evidence type="ECO:0000256" key="1">
    <source>
        <dbReference type="ARBA" id="ARBA00044755"/>
    </source>
</evidence>
<evidence type="ECO:0000313" key="3">
    <source>
        <dbReference type="EMBL" id="RAK69057.1"/>
    </source>
</evidence>
<comment type="similarity">
    <text evidence="1">Belongs to the bactofilin family.</text>
</comment>
<dbReference type="OrthoDB" id="5738271at2"/>
<sequence>MVGPRTRAASSRPASMFSKPPKATEPADAGRKLAVASLVADGVRIHGNLETGGDLHLDGVVEGDLRVGCLVIGESGSVSGAIHADAVEVRGRVTGVICARRVKLWPTARVDGDISHTELAIEAGAHFEGRSLALIRPETPALEAPTLSVVAAE</sequence>
<evidence type="ECO:0000313" key="4">
    <source>
        <dbReference type="Proteomes" id="UP000249524"/>
    </source>
</evidence>
<comment type="caution">
    <text evidence="3">The sequence shown here is derived from an EMBL/GenBank/DDBJ whole genome shotgun (WGS) entry which is preliminary data.</text>
</comment>
<gene>
    <name evidence="3" type="ORF">DJ019_03365</name>
</gene>
<accession>A0A328BPU1</accession>
<protein>
    <submittedName>
        <fullName evidence="3">Cell shape determination protein CcmA</fullName>
    </submittedName>
</protein>
<dbReference type="PANTHER" id="PTHR35024:SF4">
    <property type="entry name" value="POLYMER-FORMING CYTOSKELETAL PROTEIN"/>
    <property type="match status" value="1"/>
</dbReference>
<keyword evidence="4" id="KW-1185">Reference proteome</keyword>
<dbReference type="Proteomes" id="UP000249524">
    <property type="component" value="Unassembled WGS sequence"/>
</dbReference>
<name>A0A328BPU1_9CAUL</name>
<dbReference type="AlphaFoldDB" id="A0A328BPU1"/>
<dbReference type="Pfam" id="PF04519">
    <property type="entry name" value="Bactofilin"/>
    <property type="match status" value="1"/>
</dbReference>
<dbReference type="InterPro" id="IPR007607">
    <property type="entry name" value="BacA/B"/>
</dbReference>
<evidence type="ECO:0000256" key="2">
    <source>
        <dbReference type="SAM" id="MobiDB-lite"/>
    </source>
</evidence>
<reference evidence="3 4" key="1">
    <citation type="submission" date="2018-05" db="EMBL/GenBank/DDBJ databases">
        <authorList>
            <person name="Lanie J.A."/>
            <person name="Ng W.-L."/>
            <person name="Kazmierczak K.M."/>
            <person name="Andrzejewski T.M."/>
            <person name="Davidsen T.M."/>
            <person name="Wayne K.J."/>
            <person name="Tettelin H."/>
            <person name="Glass J.I."/>
            <person name="Rusch D."/>
            <person name="Podicherti R."/>
            <person name="Tsui H.-C.T."/>
            <person name="Winkler M.E."/>
        </authorList>
    </citation>
    <scope>NUCLEOTIDE SEQUENCE [LARGE SCALE GENOMIC DNA]</scope>
    <source>
        <strain evidence="3 4">BUT-10</strain>
    </source>
</reference>
<proteinExistence type="inferred from homology"/>
<feature type="region of interest" description="Disordered" evidence="2">
    <location>
        <begin position="1"/>
        <end position="28"/>
    </location>
</feature>
<organism evidence="3 4">
    <name type="scientific">Phenylobacterium kunshanense</name>
    <dbReference type="NCBI Taxonomy" id="1445034"/>
    <lineage>
        <taxon>Bacteria</taxon>
        <taxon>Pseudomonadati</taxon>
        <taxon>Pseudomonadota</taxon>
        <taxon>Alphaproteobacteria</taxon>
        <taxon>Caulobacterales</taxon>
        <taxon>Caulobacteraceae</taxon>
        <taxon>Phenylobacterium</taxon>
    </lineage>
</organism>
<dbReference type="PANTHER" id="PTHR35024">
    <property type="entry name" value="HYPOTHETICAL CYTOSOLIC PROTEIN"/>
    <property type="match status" value="1"/>
</dbReference>